<keyword evidence="3" id="KW-1185">Reference proteome</keyword>
<name>A0ABV0H9X5_9NEIS</name>
<proteinExistence type="predicted"/>
<dbReference type="RefSeq" id="WP_346194654.1">
    <property type="nucleotide sequence ID" value="NZ_JBDJHV010000014.1"/>
</dbReference>
<feature type="chain" id="PRO_5045177673" description="DUF3304 domain-containing protein" evidence="1">
    <location>
        <begin position="26"/>
        <end position="172"/>
    </location>
</feature>
<evidence type="ECO:0008006" key="4">
    <source>
        <dbReference type="Google" id="ProtNLM"/>
    </source>
</evidence>
<evidence type="ECO:0000313" key="2">
    <source>
        <dbReference type="EMBL" id="MEO3956888.1"/>
    </source>
</evidence>
<evidence type="ECO:0000256" key="1">
    <source>
        <dbReference type="SAM" id="SignalP"/>
    </source>
</evidence>
<gene>
    <name evidence="2" type="ORF">ABH309_20825</name>
</gene>
<protein>
    <recommendedName>
        <fullName evidence="4">DUF3304 domain-containing protein</fullName>
    </recommendedName>
</protein>
<dbReference type="EMBL" id="JBDQQU010000200">
    <property type="protein sequence ID" value="MEO3956888.1"/>
    <property type="molecule type" value="Genomic_DNA"/>
</dbReference>
<sequence>MKRIASLLASALLAFVLTSCATTNAAESNDPYLKKGINLDNAALNYVNRSVFFRIDGGHNGGGLARAARDENPGTAGSSCCFNITDLKKPVQIELRWSPITEPAALGPNGRLILGKELSPAITKTITVNLPQRLPHIVQNDYKNSEDVMCLVIKDLDKAELKYSKSYDCKDE</sequence>
<dbReference type="PROSITE" id="PS51257">
    <property type="entry name" value="PROKAR_LIPOPROTEIN"/>
    <property type="match status" value="1"/>
</dbReference>
<organism evidence="2 3">
    <name type="scientific">Chromobacterium piscinae</name>
    <dbReference type="NCBI Taxonomy" id="686831"/>
    <lineage>
        <taxon>Bacteria</taxon>
        <taxon>Pseudomonadati</taxon>
        <taxon>Pseudomonadota</taxon>
        <taxon>Betaproteobacteria</taxon>
        <taxon>Neisseriales</taxon>
        <taxon>Chromobacteriaceae</taxon>
        <taxon>Chromobacterium</taxon>
    </lineage>
</organism>
<keyword evidence="1" id="KW-0732">Signal</keyword>
<comment type="caution">
    <text evidence="2">The sequence shown here is derived from an EMBL/GenBank/DDBJ whole genome shotgun (WGS) entry which is preliminary data.</text>
</comment>
<feature type="signal peptide" evidence="1">
    <location>
        <begin position="1"/>
        <end position="25"/>
    </location>
</feature>
<evidence type="ECO:0000313" key="3">
    <source>
        <dbReference type="Proteomes" id="UP001438292"/>
    </source>
</evidence>
<dbReference type="Proteomes" id="UP001438292">
    <property type="component" value="Unassembled WGS sequence"/>
</dbReference>
<reference evidence="2 3" key="1">
    <citation type="submission" date="2024-05" db="EMBL/GenBank/DDBJ databases">
        <authorList>
            <person name="De Oliveira J.P."/>
            <person name="Noriler S.A."/>
            <person name="De Oliveira A.G."/>
            <person name="Sipoli D.S."/>
        </authorList>
    </citation>
    <scope>NUCLEOTIDE SEQUENCE [LARGE SCALE GENOMIC DNA]</scope>
    <source>
        <strain evidence="2 3">LABIM186</strain>
    </source>
</reference>
<accession>A0ABV0H9X5</accession>